<organism evidence="2 3">
    <name type="scientific">Cloacibacillus evryensis</name>
    <dbReference type="NCBI Taxonomy" id="508460"/>
    <lineage>
        <taxon>Bacteria</taxon>
        <taxon>Thermotogati</taxon>
        <taxon>Synergistota</taxon>
        <taxon>Synergistia</taxon>
        <taxon>Synergistales</taxon>
        <taxon>Synergistaceae</taxon>
        <taxon>Cloacibacillus</taxon>
    </lineage>
</organism>
<dbReference type="Proteomes" id="UP001205919">
    <property type="component" value="Unassembled WGS sequence"/>
</dbReference>
<dbReference type="FunFam" id="1.10.275.10:FF:000005">
    <property type="entry name" value="Histidine ammonia-lyase"/>
    <property type="match status" value="1"/>
</dbReference>
<dbReference type="Gene3D" id="1.20.200.10">
    <property type="entry name" value="Fumarase/aspartase (Central domain)"/>
    <property type="match status" value="1"/>
</dbReference>
<evidence type="ECO:0000313" key="2">
    <source>
        <dbReference type="EMBL" id="MCQ4815596.1"/>
    </source>
</evidence>
<dbReference type="InterPro" id="IPR008948">
    <property type="entry name" value="L-Aspartase-like"/>
</dbReference>
<name>A0AAW5K763_9BACT</name>
<dbReference type="InterPro" id="IPR024083">
    <property type="entry name" value="Fumarase/histidase_N"/>
</dbReference>
<sequence>MEIILTGNDLTVEKVWAIAVEGARAEISREAEAKLEAARTLVYDLARDETPVYGFNRGVGWNKDRKIEADQIDDFNRKLIYSHSLGIAPEASEAEVRAVMAVRLNCLLQGNTGIQPAIARRYAEFLNAGIHPVIPERGSVGEADITLLSHIGLAMIGEGDVNYKERRISSAEAHKLAGLEPVKLGPKDGLAIVCSNSFSAGQAALALKELKDLADTGEIVSALALEGLNGNTSPLDPSALAARKYRGQQYSAERIRKYLEGSYIYQPDPRRPLQDPLCYRGAAHINGTLRDAVRYAEEALLTQINSTDDNPCVLTDERRMISVSNFEVTSLSTAFELLAIVLSHVSRASCYRMIKLANPELTGLPRFLSHDGGASHCFGTIQKTFTMMDTEIRLLSNPCSVDYMALAGAIEDHANNTPLVVQKLRKAIDNMKYIYGMEMMHACQAVELRKRGQELELGRGTKIAFSEFRKELKLYESDRPLSPDIRKAYEFIDGGVLLKEVRDKFL</sequence>
<accession>A0AAW5K763</accession>
<evidence type="ECO:0000313" key="3">
    <source>
        <dbReference type="Proteomes" id="UP001205919"/>
    </source>
</evidence>
<proteinExistence type="predicted"/>
<keyword evidence="3" id="KW-1185">Reference proteome</keyword>
<dbReference type="PANTHER" id="PTHR10362">
    <property type="entry name" value="HISTIDINE AMMONIA-LYASE"/>
    <property type="match status" value="1"/>
</dbReference>
<dbReference type="Gene3D" id="1.10.275.10">
    <property type="entry name" value="Fumarase/aspartase (N-terminal domain)"/>
    <property type="match status" value="1"/>
</dbReference>
<dbReference type="CDD" id="cd00332">
    <property type="entry name" value="PAL-HAL"/>
    <property type="match status" value="1"/>
</dbReference>
<dbReference type="SUPFAM" id="SSF48557">
    <property type="entry name" value="L-aspartase-like"/>
    <property type="match status" value="1"/>
</dbReference>
<keyword evidence="1 2" id="KW-0456">Lyase</keyword>
<gene>
    <name evidence="2" type="ORF">NE630_14245</name>
</gene>
<dbReference type="AlphaFoldDB" id="A0AAW5K763"/>
<comment type="caution">
    <text evidence="2">The sequence shown here is derived from an EMBL/GenBank/DDBJ whole genome shotgun (WGS) entry which is preliminary data.</text>
</comment>
<dbReference type="InterPro" id="IPR001106">
    <property type="entry name" value="Aromatic_Lyase"/>
</dbReference>
<evidence type="ECO:0000256" key="1">
    <source>
        <dbReference type="ARBA" id="ARBA00023239"/>
    </source>
</evidence>
<reference evidence="2 3" key="1">
    <citation type="submission" date="2022-06" db="EMBL/GenBank/DDBJ databases">
        <title>Isolation of gut microbiota from human fecal samples.</title>
        <authorList>
            <person name="Pamer E.G."/>
            <person name="Barat B."/>
            <person name="Waligurski E."/>
            <person name="Medina S."/>
            <person name="Paddock L."/>
            <person name="Mostad J."/>
        </authorList>
    </citation>
    <scope>NUCLEOTIDE SEQUENCE [LARGE SCALE GENOMIC DNA]</scope>
    <source>
        <strain evidence="2 3">DFI.9.90</strain>
    </source>
</reference>
<protein>
    <submittedName>
        <fullName evidence="2">Aromatic amino acid lyase</fullName>
    </submittedName>
</protein>
<dbReference type="EMBL" id="JANFYT010000044">
    <property type="protein sequence ID" value="MCQ4815596.1"/>
    <property type="molecule type" value="Genomic_DNA"/>
</dbReference>
<dbReference type="Pfam" id="PF00221">
    <property type="entry name" value="Lyase_aromatic"/>
    <property type="match status" value="1"/>
</dbReference>
<dbReference type="GO" id="GO:0016841">
    <property type="term" value="F:ammonia-lyase activity"/>
    <property type="evidence" value="ECO:0007669"/>
    <property type="project" value="UniProtKB-ARBA"/>
</dbReference>
<dbReference type="RefSeq" id="WP_256182341.1">
    <property type="nucleotide sequence ID" value="NZ_DBFBHA010000079.1"/>
</dbReference>